<accession>A0A917LEA5</accession>
<dbReference type="Proteomes" id="UP000644756">
    <property type="component" value="Unassembled WGS sequence"/>
</dbReference>
<comment type="caution">
    <text evidence="1">The sequence shown here is derived from an EMBL/GenBank/DDBJ whole genome shotgun (WGS) entry which is preliminary data.</text>
</comment>
<evidence type="ECO:0008006" key="3">
    <source>
        <dbReference type="Google" id="ProtNLM"/>
    </source>
</evidence>
<gene>
    <name evidence="1" type="ORF">GCM10010916_36090</name>
</gene>
<organism evidence="1 2">
    <name type="scientific">Paenibacillus abyssi</name>
    <dbReference type="NCBI Taxonomy" id="1340531"/>
    <lineage>
        <taxon>Bacteria</taxon>
        <taxon>Bacillati</taxon>
        <taxon>Bacillota</taxon>
        <taxon>Bacilli</taxon>
        <taxon>Bacillales</taxon>
        <taxon>Paenibacillaceae</taxon>
        <taxon>Paenibacillus</taxon>
    </lineage>
</organism>
<dbReference type="AlphaFoldDB" id="A0A917LEA5"/>
<reference evidence="1" key="2">
    <citation type="submission" date="2020-09" db="EMBL/GenBank/DDBJ databases">
        <authorList>
            <person name="Sun Q."/>
            <person name="Zhou Y."/>
        </authorList>
    </citation>
    <scope>NUCLEOTIDE SEQUENCE</scope>
    <source>
        <strain evidence="1">CGMCC 1.12987</strain>
    </source>
</reference>
<proteinExistence type="predicted"/>
<evidence type="ECO:0000313" key="1">
    <source>
        <dbReference type="EMBL" id="GGG15926.1"/>
    </source>
</evidence>
<dbReference type="RefSeq" id="WP_188532459.1">
    <property type="nucleotide sequence ID" value="NZ_BMGR01000012.1"/>
</dbReference>
<protein>
    <recommendedName>
        <fullName evidence="3">GapA-binding peptide SR1P</fullName>
    </recommendedName>
</protein>
<keyword evidence="2" id="KW-1185">Reference proteome</keyword>
<sequence>MDCTNNMIEENGLKNELGTIICKRCGTVFATIPTNGYKLIYGICQNDNCQEQIGGENE</sequence>
<name>A0A917LEA5_9BACL</name>
<reference evidence="1" key="1">
    <citation type="journal article" date="2014" name="Int. J. Syst. Evol. Microbiol.">
        <title>Complete genome sequence of Corynebacterium casei LMG S-19264T (=DSM 44701T), isolated from a smear-ripened cheese.</title>
        <authorList>
            <consortium name="US DOE Joint Genome Institute (JGI-PGF)"/>
            <person name="Walter F."/>
            <person name="Albersmeier A."/>
            <person name="Kalinowski J."/>
            <person name="Ruckert C."/>
        </authorList>
    </citation>
    <scope>NUCLEOTIDE SEQUENCE</scope>
    <source>
        <strain evidence="1">CGMCC 1.12987</strain>
    </source>
</reference>
<dbReference type="EMBL" id="BMGR01000012">
    <property type="protein sequence ID" value="GGG15926.1"/>
    <property type="molecule type" value="Genomic_DNA"/>
</dbReference>
<evidence type="ECO:0000313" key="2">
    <source>
        <dbReference type="Proteomes" id="UP000644756"/>
    </source>
</evidence>